<feature type="region of interest" description="Disordered" evidence="1">
    <location>
        <begin position="156"/>
        <end position="198"/>
    </location>
</feature>
<feature type="region of interest" description="Disordered" evidence="1">
    <location>
        <begin position="288"/>
        <end position="310"/>
    </location>
</feature>
<dbReference type="Proteomes" id="UP001301958">
    <property type="component" value="Unassembled WGS sequence"/>
</dbReference>
<keyword evidence="5" id="KW-1185">Reference proteome</keyword>
<evidence type="ECO:0000256" key="2">
    <source>
        <dbReference type="SAM" id="Phobius"/>
    </source>
</evidence>
<evidence type="ECO:0000256" key="3">
    <source>
        <dbReference type="SAM" id="SignalP"/>
    </source>
</evidence>
<name>A0AAN7BGU5_9PEZI</name>
<protein>
    <recommendedName>
        <fullName evidence="6">Mid2 domain-containing protein</fullName>
    </recommendedName>
</protein>
<evidence type="ECO:0000256" key="1">
    <source>
        <dbReference type="SAM" id="MobiDB-lite"/>
    </source>
</evidence>
<feature type="transmembrane region" description="Helical" evidence="2">
    <location>
        <begin position="204"/>
        <end position="229"/>
    </location>
</feature>
<dbReference type="AlphaFoldDB" id="A0AAN7BGU5"/>
<evidence type="ECO:0000313" key="5">
    <source>
        <dbReference type="Proteomes" id="UP001301958"/>
    </source>
</evidence>
<feature type="signal peptide" evidence="3">
    <location>
        <begin position="1"/>
        <end position="20"/>
    </location>
</feature>
<evidence type="ECO:0008006" key="6">
    <source>
        <dbReference type="Google" id="ProtNLM"/>
    </source>
</evidence>
<gene>
    <name evidence="4" type="ORF">QBC38DRAFT_548738</name>
</gene>
<feature type="chain" id="PRO_5043007624" description="Mid2 domain-containing protein" evidence="3">
    <location>
        <begin position="21"/>
        <end position="310"/>
    </location>
</feature>
<comment type="caution">
    <text evidence="4">The sequence shown here is derived from an EMBL/GenBank/DDBJ whole genome shotgun (WGS) entry which is preliminary data.</text>
</comment>
<sequence length="310" mass="33516">MTRLFPFILLFLSIAPRALSLTCYHVSGNVNKDENVIPCDPSVSGTPGSHTSCCNKGTGDQCLSTGLCLATNAKRPDDLFWINGCTDKTWRDPACPQYCNPPENPTQNTGHPRLKICANGTRYCCNNYYDNETDCCEHSFTLARGVGTLVAHLTDDASPSGSTTTPTAGPGGVSTSSSNPLPECKSNDQQSQQQDLERKNNTSLAAGVTGGILGTALIAAIVGLVFLWLQNRKLQHEIEEKKGELETKANLPQNMTPSHQIPDNKPYRPYYPVEVYGNGTVLAPAGYEGEHAPRYTQELPTSEGRVGQLP</sequence>
<dbReference type="CDD" id="cd12087">
    <property type="entry name" value="TM_EGFR-like"/>
    <property type="match status" value="1"/>
</dbReference>
<keyword evidence="2" id="KW-1133">Transmembrane helix</keyword>
<proteinExistence type="predicted"/>
<organism evidence="4 5">
    <name type="scientific">Podospora fimiseda</name>
    <dbReference type="NCBI Taxonomy" id="252190"/>
    <lineage>
        <taxon>Eukaryota</taxon>
        <taxon>Fungi</taxon>
        <taxon>Dikarya</taxon>
        <taxon>Ascomycota</taxon>
        <taxon>Pezizomycotina</taxon>
        <taxon>Sordariomycetes</taxon>
        <taxon>Sordariomycetidae</taxon>
        <taxon>Sordariales</taxon>
        <taxon>Podosporaceae</taxon>
        <taxon>Podospora</taxon>
    </lineage>
</organism>
<feature type="compositionally biased region" description="Low complexity" evidence="1">
    <location>
        <begin position="158"/>
        <end position="178"/>
    </location>
</feature>
<reference evidence="4" key="1">
    <citation type="journal article" date="2023" name="Mol. Phylogenet. Evol.">
        <title>Genome-scale phylogeny and comparative genomics of the fungal order Sordariales.</title>
        <authorList>
            <person name="Hensen N."/>
            <person name="Bonometti L."/>
            <person name="Westerberg I."/>
            <person name="Brannstrom I.O."/>
            <person name="Guillou S."/>
            <person name="Cros-Aarteil S."/>
            <person name="Calhoun S."/>
            <person name="Haridas S."/>
            <person name="Kuo A."/>
            <person name="Mondo S."/>
            <person name="Pangilinan J."/>
            <person name="Riley R."/>
            <person name="LaButti K."/>
            <person name="Andreopoulos B."/>
            <person name="Lipzen A."/>
            <person name="Chen C."/>
            <person name="Yan M."/>
            <person name="Daum C."/>
            <person name="Ng V."/>
            <person name="Clum A."/>
            <person name="Steindorff A."/>
            <person name="Ohm R.A."/>
            <person name="Martin F."/>
            <person name="Silar P."/>
            <person name="Natvig D.O."/>
            <person name="Lalanne C."/>
            <person name="Gautier V."/>
            <person name="Ament-Velasquez S.L."/>
            <person name="Kruys A."/>
            <person name="Hutchinson M.I."/>
            <person name="Powell A.J."/>
            <person name="Barry K."/>
            <person name="Miller A.N."/>
            <person name="Grigoriev I.V."/>
            <person name="Debuchy R."/>
            <person name="Gladieux P."/>
            <person name="Hiltunen Thoren M."/>
            <person name="Johannesson H."/>
        </authorList>
    </citation>
    <scope>NUCLEOTIDE SEQUENCE</scope>
    <source>
        <strain evidence="4">CBS 990.96</strain>
    </source>
</reference>
<dbReference type="EMBL" id="MU865441">
    <property type="protein sequence ID" value="KAK4223077.1"/>
    <property type="molecule type" value="Genomic_DNA"/>
</dbReference>
<keyword evidence="3" id="KW-0732">Signal</keyword>
<reference evidence="4" key="2">
    <citation type="submission" date="2023-05" db="EMBL/GenBank/DDBJ databases">
        <authorList>
            <consortium name="Lawrence Berkeley National Laboratory"/>
            <person name="Steindorff A."/>
            <person name="Hensen N."/>
            <person name="Bonometti L."/>
            <person name="Westerberg I."/>
            <person name="Brannstrom I.O."/>
            <person name="Guillou S."/>
            <person name="Cros-Aarteil S."/>
            <person name="Calhoun S."/>
            <person name="Haridas S."/>
            <person name="Kuo A."/>
            <person name="Mondo S."/>
            <person name="Pangilinan J."/>
            <person name="Riley R."/>
            <person name="Labutti K."/>
            <person name="Andreopoulos B."/>
            <person name="Lipzen A."/>
            <person name="Chen C."/>
            <person name="Yanf M."/>
            <person name="Daum C."/>
            <person name="Ng V."/>
            <person name="Clum A."/>
            <person name="Ohm R."/>
            <person name="Martin F."/>
            <person name="Silar P."/>
            <person name="Natvig D."/>
            <person name="Lalanne C."/>
            <person name="Gautier V."/>
            <person name="Ament-Velasquez S.L."/>
            <person name="Kruys A."/>
            <person name="Hutchinson M.I."/>
            <person name="Powell A.J."/>
            <person name="Barry K."/>
            <person name="Miller A.N."/>
            <person name="Grigoriev I.V."/>
            <person name="Debuchy R."/>
            <person name="Gladieux P."/>
            <person name="Thoren M.H."/>
            <person name="Johannesson H."/>
        </authorList>
    </citation>
    <scope>NUCLEOTIDE SEQUENCE</scope>
    <source>
        <strain evidence="4">CBS 990.96</strain>
    </source>
</reference>
<evidence type="ECO:0000313" key="4">
    <source>
        <dbReference type="EMBL" id="KAK4223077.1"/>
    </source>
</evidence>
<accession>A0AAN7BGU5</accession>
<keyword evidence="2" id="KW-0472">Membrane</keyword>
<keyword evidence="2" id="KW-0812">Transmembrane</keyword>